<dbReference type="PROSITE" id="PS50082">
    <property type="entry name" value="WD_REPEATS_2"/>
    <property type="match status" value="6"/>
</dbReference>
<dbReference type="InterPro" id="IPR044715">
    <property type="entry name" value="WDR86-like"/>
</dbReference>
<keyword evidence="2" id="KW-0677">Repeat</keyword>
<dbReference type="EMBL" id="JAWQEG010000163">
    <property type="protein sequence ID" value="KAK3893899.1"/>
    <property type="molecule type" value="Genomic_DNA"/>
</dbReference>
<dbReference type="SUPFAM" id="SSF50978">
    <property type="entry name" value="WD40 repeat-like"/>
    <property type="match status" value="2"/>
</dbReference>
<comment type="caution">
    <text evidence="5">The sequence shown here is derived from an EMBL/GenBank/DDBJ whole genome shotgun (WGS) entry which is preliminary data.</text>
</comment>
<proteinExistence type="predicted"/>
<protein>
    <submittedName>
        <fullName evidence="5">Uncharacterized protein</fullName>
    </submittedName>
</protein>
<dbReference type="EMBL" id="JAWQEG010000065">
    <property type="protein sequence ID" value="KAK3895158.1"/>
    <property type="molecule type" value="Genomic_DNA"/>
</dbReference>
<accession>A0AAE1GLN2</accession>
<dbReference type="PRINTS" id="PR00320">
    <property type="entry name" value="GPROTEINBRPT"/>
</dbReference>
<dbReference type="Gene3D" id="2.130.10.10">
    <property type="entry name" value="YVTN repeat-like/Quinoprotein amine dehydrogenase"/>
    <property type="match status" value="2"/>
</dbReference>
<dbReference type="AlphaFoldDB" id="A0AAE1GLN2"/>
<feature type="repeat" description="WD" evidence="3">
    <location>
        <begin position="21"/>
        <end position="53"/>
    </location>
</feature>
<feature type="repeat" description="WD" evidence="3">
    <location>
        <begin position="65"/>
        <end position="104"/>
    </location>
</feature>
<dbReference type="InterPro" id="IPR001680">
    <property type="entry name" value="WD40_rpt"/>
</dbReference>
<dbReference type="Proteomes" id="UP001286313">
    <property type="component" value="Unassembled WGS sequence"/>
</dbReference>
<gene>
    <name evidence="6" type="ORF">Pcinc_001124</name>
    <name evidence="5" type="ORF">Pcinc_002296</name>
</gene>
<evidence type="ECO:0000256" key="1">
    <source>
        <dbReference type="ARBA" id="ARBA00022574"/>
    </source>
</evidence>
<evidence type="ECO:0000313" key="7">
    <source>
        <dbReference type="Proteomes" id="UP001286313"/>
    </source>
</evidence>
<evidence type="ECO:0000256" key="3">
    <source>
        <dbReference type="PROSITE-ProRule" id="PRU00221"/>
    </source>
</evidence>
<feature type="repeat" description="WD" evidence="3">
    <location>
        <begin position="251"/>
        <end position="280"/>
    </location>
</feature>
<dbReference type="PANTHER" id="PTHR44489">
    <property type="match status" value="1"/>
</dbReference>
<feature type="compositionally biased region" description="Basic and acidic residues" evidence="4">
    <location>
        <begin position="8"/>
        <end position="23"/>
    </location>
</feature>
<organism evidence="5 7">
    <name type="scientific">Petrolisthes cinctipes</name>
    <name type="common">Flat porcelain crab</name>
    <dbReference type="NCBI Taxonomy" id="88211"/>
    <lineage>
        <taxon>Eukaryota</taxon>
        <taxon>Metazoa</taxon>
        <taxon>Ecdysozoa</taxon>
        <taxon>Arthropoda</taxon>
        <taxon>Crustacea</taxon>
        <taxon>Multicrustacea</taxon>
        <taxon>Malacostraca</taxon>
        <taxon>Eumalacostraca</taxon>
        <taxon>Eucarida</taxon>
        <taxon>Decapoda</taxon>
        <taxon>Pleocyemata</taxon>
        <taxon>Anomura</taxon>
        <taxon>Galatheoidea</taxon>
        <taxon>Porcellanidae</taxon>
        <taxon>Petrolisthes</taxon>
    </lineage>
</organism>
<dbReference type="PROSITE" id="PS50294">
    <property type="entry name" value="WD_REPEATS_REGION"/>
    <property type="match status" value="5"/>
</dbReference>
<dbReference type="Pfam" id="PF00400">
    <property type="entry name" value="WD40"/>
    <property type="match status" value="7"/>
</dbReference>
<name>A0AAE1GLN2_PETCI</name>
<dbReference type="SMART" id="SM00320">
    <property type="entry name" value="WD40"/>
    <property type="match status" value="8"/>
</dbReference>
<feature type="repeat" description="WD" evidence="3">
    <location>
        <begin position="105"/>
        <end position="144"/>
    </location>
</feature>
<evidence type="ECO:0000256" key="4">
    <source>
        <dbReference type="SAM" id="MobiDB-lite"/>
    </source>
</evidence>
<dbReference type="PANTHER" id="PTHR44489:SF11">
    <property type="entry name" value="WD REPEAT DOMAIN 86"/>
    <property type="match status" value="1"/>
</dbReference>
<dbReference type="CDD" id="cd00200">
    <property type="entry name" value="WD40"/>
    <property type="match status" value="1"/>
</dbReference>
<feature type="region of interest" description="Disordered" evidence="4">
    <location>
        <begin position="1"/>
        <end position="23"/>
    </location>
</feature>
<evidence type="ECO:0000313" key="5">
    <source>
        <dbReference type="EMBL" id="KAK3893899.1"/>
    </source>
</evidence>
<dbReference type="InterPro" id="IPR036322">
    <property type="entry name" value="WD40_repeat_dom_sf"/>
</dbReference>
<keyword evidence="7" id="KW-1185">Reference proteome</keyword>
<evidence type="ECO:0000256" key="2">
    <source>
        <dbReference type="ARBA" id="ARBA00022737"/>
    </source>
</evidence>
<reference evidence="5" key="1">
    <citation type="submission" date="2023-10" db="EMBL/GenBank/DDBJ databases">
        <title>Genome assemblies of two species of porcelain crab, Petrolisthes cinctipes and Petrolisthes manimaculis (Anomura: Porcellanidae).</title>
        <authorList>
            <person name="Angst P."/>
        </authorList>
    </citation>
    <scope>NUCLEOTIDE SEQUENCE</scope>
    <source>
        <strain evidence="5">PB745_01</strain>
        <tissue evidence="5">Gill</tissue>
    </source>
</reference>
<dbReference type="InterPro" id="IPR020472">
    <property type="entry name" value="WD40_PAC1"/>
</dbReference>
<dbReference type="InterPro" id="IPR019775">
    <property type="entry name" value="WD40_repeat_CS"/>
</dbReference>
<feature type="repeat" description="WD" evidence="3">
    <location>
        <begin position="209"/>
        <end position="250"/>
    </location>
</feature>
<dbReference type="PROSITE" id="PS00678">
    <property type="entry name" value="WD_REPEATS_1"/>
    <property type="match status" value="1"/>
</dbReference>
<sequence length="442" mass="48480">MGSSGSKSQRDQENGEALESQREHTGSINCMVLSEDGSLLVTGSDDSTACLWSAVSMPTECLGVLSGHKGRVTCVAVIRTYVFTGAEDSTIKKWDMCTSECLFTFTGHEQQVQRIICNGDFLLSTSYDKTVKVWQLEADEVMDENEICVRTLQGHTRAVYSVIFIRGANTGGLNEEGLSINPGDLVITGSTDSTARSWSLDLGVTLKKFHQHTGPITCMDADAHGRLLYTGSHDNNVIIWNINSGRALKTLSGHKSGITCIKVVNRLLYTGSADSKVKCWVREFGDCTRTYKPLHSEASVVCLKFDHGILFVGYTDHSIRAYDAKSGAMKRDYRGHTDSVNSLAISGGRLYSTSSDGTLRVWDTSKVSTDEELFQLSAGTRASRKRTAVSPMIGSHENRYREEVSSTTDESDEELENCVDIDLYIERCLGDDDVDPISSPAH</sequence>
<keyword evidence="1 3" id="KW-0853">WD repeat</keyword>
<feature type="repeat" description="WD" evidence="3">
    <location>
        <begin position="333"/>
        <end position="372"/>
    </location>
</feature>
<dbReference type="InterPro" id="IPR015943">
    <property type="entry name" value="WD40/YVTN_repeat-like_dom_sf"/>
</dbReference>
<evidence type="ECO:0000313" key="6">
    <source>
        <dbReference type="EMBL" id="KAK3895158.1"/>
    </source>
</evidence>